<feature type="region of interest" description="Disordered" evidence="10">
    <location>
        <begin position="241"/>
        <end position="366"/>
    </location>
</feature>
<gene>
    <name evidence="12" type="primary">TRM61</name>
    <name evidence="12" type="ORF">Q8F55_004135</name>
</gene>
<evidence type="ECO:0000256" key="8">
    <source>
        <dbReference type="ARBA" id="ARBA00023242"/>
    </source>
</evidence>
<dbReference type="GO" id="GO:0030731">
    <property type="term" value="F:guanidinoacetate N-methyltransferase activity"/>
    <property type="evidence" value="ECO:0007669"/>
    <property type="project" value="UniProtKB-EC"/>
</dbReference>
<evidence type="ECO:0000259" key="11">
    <source>
        <dbReference type="Pfam" id="PF08704"/>
    </source>
</evidence>
<keyword evidence="4 12" id="KW-0489">Methyltransferase</keyword>
<dbReference type="CDD" id="cd02440">
    <property type="entry name" value="AdoMet_MTases"/>
    <property type="match status" value="1"/>
</dbReference>
<dbReference type="GO" id="GO:0032259">
    <property type="term" value="P:methylation"/>
    <property type="evidence" value="ECO:0007669"/>
    <property type="project" value="UniProtKB-KW"/>
</dbReference>
<feature type="compositionally biased region" description="Basic and acidic residues" evidence="10">
    <location>
        <begin position="262"/>
        <end position="307"/>
    </location>
</feature>
<dbReference type="GeneID" id="95985178"/>
<dbReference type="Gene3D" id="3.10.330.20">
    <property type="match status" value="1"/>
</dbReference>
<comment type="subcellular location">
    <subcellularLocation>
        <location evidence="1">Nucleus</location>
    </subcellularLocation>
</comment>
<dbReference type="EC" id="2.1.1.220" evidence="2"/>
<protein>
    <recommendedName>
        <fullName evidence="3">tRNA (adenine(58)-N(1))-methyltransferase catalytic subunit TRM61</fullName>
        <ecNumber evidence="2">2.1.1.220</ecNumber>
    </recommendedName>
    <alternativeName>
        <fullName evidence="9">tRNA(m1A58)-methyltransferase subunit TRM61</fullName>
    </alternativeName>
</protein>
<dbReference type="SUPFAM" id="SSF53335">
    <property type="entry name" value="S-adenosyl-L-methionine-dependent methyltransferases"/>
    <property type="match status" value="1"/>
</dbReference>
<dbReference type="EMBL" id="JBBXJM010000003">
    <property type="protein sequence ID" value="KAL1410132.1"/>
    <property type="molecule type" value="Genomic_DNA"/>
</dbReference>
<dbReference type="InterPro" id="IPR049470">
    <property type="entry name" value="TRM61_C"/>
</dbReference>
<proteinExistence type="predicted"/>
<comment type="caution">
    <text evidence="12">The sequence shown here is derived from an EMBL/GenBank/DDBJ whole genome shotgun (WGS) entry which is preliminary data.</text>
</comment>
<evidence type="ECO:0000256" key="6">
    <source>
        <dbReference type="ARBA" id="ARBA00022691"/>
    </source>
</evidence>
<feature type="compositionally biased region" description="Basic and acidic residues" evidence="10">
    <location>
        <begin position="336"/>
        <end position="345"/>
    </location>
</feature>
<dbReference type="PANTHER" id="PTHR12133">
    <property type="entry name" value="TRNA (ADENINE(58)-N(1))-METHYLTRANSFERASE"/>
    <property type="match status" value="1"/>
</dbReference>
<dbReference type="InterPro" id="IPR029063">
    <property type="entry name" value="SAM-dependent_MTases_sf"/>
</dbReference>
<dbReference type="Gene3D" id="3.40.50.150">
    <property type="entry name" value="Vaccinia Virus protein VP39"/>
    <property type="match status" value="1"/>
</dbReference>
<organism evidence="12 13">
    <name type="scientific">Vanrija albida</name>
    <dbReference type="NCBI Taxonomy" id="181172"/>
    <lineage>
        <taxon>Eukaryota</taxon>
        <taxon>Fungi</taxon>
        <taxon>Dikarya</taxon>
        <taxon>Basidiomycota</taxon>
        <taxon>Agaricomycotina</taxon>
        <taxon>Tremellomycetes</taxon>
        <taxon>Trichosporonales</taxon>
        <taxon>Trichosporonaceae</taxon>
        <taxon>Vanrija</taxon>
    </lineage>
</organism>
<keyword evidence="6" id="KW-0949">S-adenosyl-L-methionine</keyword>
<evidence type="ECO:0000256" key="9">
    <source>
        <dbReference type="ARBA" id="ARBA00033309"/>
    </source>
</evidence>
<keyword evidence="13" id="KW-1185">Reference proteome</keyword>
<evidence type="ECO:0000313" key="13">
    <source>
        <dbReference type="Proteomes" id="UP001565368"/>
    </source>
</evidence>
<dbReference type="InterPro" id="IPR014816">
    <property type="entry name" value="tRNA_MeTrfase_Gcd14"/>
</dbReference>
<evidence type="ECO:0000256" key="2">
    <source>
        <dbReference type="ARBA" id="ARBA00012796"/>
    </source>
</evidence>
<evidence type="ECO:0000256" key="5">
    <source>
        <dbReference type="ARBA" id="ARBA00022679"/>
    </source>
</evidence>
<reference evidence="12 13" key="1">
    <citation type="submission" date="2023-08" db="EMBL/GenBank/DDBJ databases">
        <title>Annotated Genome Sequence of Vanrija albida AlHP1.</title>
        <authorList>
            <person name="Herzog R."/>
        </authorList>
    </citation>
    <scope>NUCLEOTIDE SEQUENCE [LARGE SCALE GENOMIC DNA]</scope>
    <source>
        <strain evidence="12 13">AlHP1</strain>
    </source>
</reference>
<dbReference type="Proteomes" id="UP001565368">
    <property type="component" value="Unassembled WGS sequence"/>
</dbReference>
<evidence type="ECO:0000256" key="7">
    <source>
        <dbReference type="ARBA" id="ARBA00022694"/>
    </source>
</evidence>
<evidence type="ECO:0000256" key="4">
    <source>
        <dbReference type="ARBA" id="ARBA00022603"/>
    </source>
</evidence>
<dbReference type="Pfam" id="PF08704">
    <property type="entry name" value="GCD14"/>
    <property type="match status" value="1"/>
</dbReference>
<evidence type="ECO:0000256" key="1">
    <source>
        <dbReference type="ARBA" id="ARBA00004123"/>
    </source>
</evidence>
<evidence type="ECO:0000313" key="12">
    <source>
        <dbReference type="EMBL" id="KAL1410132.1"/>
    </source>
</evidence>
<accession>A0ABR3Q6I5</accession>
<keyword evidence="5 12" id="KW-0808">Transferase</keyword>
<evidence type="ECO:0000256" key="3">
    <source>
        <dbReference type="ARBA" id="ARBA00015963"/>
    </source>
</evidence>
<feature type="domain" description="tRNA (adenine(58)-N(1))-methyltransferase catalytic subunit TRM61 C-terminal" evidence="11">
    <location>
        <begin position="66"/>
        <end position="292"/>
    </location>
</feature>
<evidence type="ECO:0000256" key="10">
    <source>
        <dbReference type="SAM" id="MobiDB-lite"/>
    </source>
</evidence>
<keyword evidence="7" id="KW-0819">tRNA processing</keyword>
<keyword evidence="8" id="KW-0539">Nucleus</keyword>
<dbReference type="PROSITE" id="PS51620">
    <property type="entry name" value="SAM_TRM61"/>
    <property type="match status" value="1"/>
</dbReference>
<dbReference type="RefSeq" id="XP_069210076.1">
    <property type="nucleotide sequence ID" value="XM_069352658.1"/>
</dbReference>
<dbReference type="PANTHER" id="PTHR12133:SF2">
    <property type="entry name" value="TRNA (ADENINE(58)-N(1))-METHYLTRANSFERASE CATALYTIC SUBUNIT TRMT61A"/>
    <property type="match status" value="1"/>
</dbReference>
<name>A0ABR3Q6I5_9TREE</name>
<sequence length="474" mass="52466">MPSMFHSRVSIEAGDLVIIFMSRDNMTAITVTPGEFFHNKFGRYSHDEMIGVKFGSKMHSPPPQSGYIHLLRPTPELWTLSLPHRTQILYMPDIAYIIQRLCVRVGGKVIEAGTGSGSMTHSLSRAVGKRGLVNSFEYHKTRFEKAGEEFREHGLTNVHLQHRNVCKDGFNEVKDVEAIFLDLPAPWEAIPHAVDALNPNLVTRICCFSPCIEQVTKTASALRDYGFSDIATQEVLIRTYDLVPPPPQNSHHLEDVSQITQRLRDHEKRKEERRVTQMRNAREKARIQKEQLAKEEAEAQGEGKDDGESMAVETTEGSAATGDKRKPSPEPLGDNESAKKPRTEGPEAASEDPVAGTEYPTEPTAKTIYDEPSVAWNSMVLIKPSPEMRGHTSYLTFATLYPAEIRAQLAAQDEATLRVPASTTRTGRVTELAAQTDVATEAESTVTTEYGSEGMDAALSQIPEEVLLASSKGP</sequence>